<evidence type="ECO:0000259" key="10">
    <source>
        <dbReference type="Pfam" id="PF08263"/>
    </source>
</evidence>
<keyword evidence="4" id="KW-0812">Transmembrane</keyword>
<evidence type="ECO:0000256" key="9">
    <source>
        <dbReference type="ARBA" id="ARBA00023180"/>
    </source>
</evidence>
<evidence type="ECO:0000256" key="6">
    <source>
        <dbReference type="ARBA" id="ARBA00022737"/>
    </source>
</evidence>
<dbReference type="GeneID" id="111275420"/>
<keyword evidence="3" id="KW-0433">Leucine-rich repeat</keyword>
<evidence type="ECO:0000256" key="1">
    <source>
        <dbReference type="ARBA" id="ARBA00004479"/>
    </source>
</evidence>
<keyword evidence="11" id="KW-1185">Reference proteome</keyword>
<dbReference type="KEGG" id="dzi:111275420"/>
<evidence type="ECO:0000256" key="8">
    <source>
        <dbReference type="ARBA" id="ARBA00023136"/>
    </source>
</evidence>
<dbReference type="FunFam" id="3.80.10.10:FF:000041">
    <property type="entry name" value="LRR receptor-like serine/threonine-protein kinase ERECTA"/>
    <property type="match status" value="1"/>
</dbReference>
<feature type="domain" description="Leucine-rich repeat-containing N-terminal plant-type" evidence="10">
    <location>
        <begin position="50"/>
        <end position="88"/>
    </location>
</feature>
<keyword evidence="7" id="KW-1133">Transmembrane helix</keyword>
<dbReference type="InterPro" id="IPR001611">
    <property type="entry name" value="Leu-rich_rpt"/>
</dbReference>
<evidence type="ECO:0000256" key="2">
    <source>
        <dbReference type="ARBA" id="ARBA00009592"/>
    </source>
</evidence>
<evidence type="ECO:0000313" key="12">
    <source>
        <dbReference type="RefSeq" id="XP_022716537.1"/>
    </source>
</evidence>
<evidence type="ECO:0000256" key="7">
    <source>
        <dbReference type="ARBA" id="ARBA00022989"/>
    </source>
</evidence>
<reference evidence="12" key="1">
    <citation type="submission" date="2025-08" db="UniProtKB">
        <authorList>
            <consortium name="RefSeq"/>
        </authorList>
    </citation>
    <scope>IDENTIFICATION</scope>
    <source>
        <tissue evidence="12">Fruit stalk</tissue>
    </source>
</reference>
<proteinExistence type="inferred from homology"/>
<keyword evidence="8" id="KW-0472">Membrane</keyword>
<dbReference type="Gene3D" id="3.80.10.10">
    <property type="entry name" value="Ribonuclease Inhibitor"/>
    <property type="match status" value="4"/>
</dbReference>
<evidence type="ECO:0000256" key="3">
    <source>
        <dbReference type="ARBA" id="ARBA00022614"/>
    </source>
</evidence>
<dbReference type="OrthoDB" id="4062651at2759"/>
<dbReference type="SUPFAM" id="SSF52058">
    <property type="entry name" value="L domain-like"/>
    <property type="match status" value="2"/>
</dbReference>
<comment type="subcellular location">
    <subcellularLocation>
        <location evidence="1">Membrane</location>
        <topology evidence="1">Single-pass type I membrane protein</topology>
    </subcellularLocation>
</comment>
<dbReference type="Pfam" id="PF00560">
    <property type="entry name" value="LRR_1"/>
    <property type="match status" value="6"/>
</dbReference>
<keyword evidence="5" id="KW-0732">Signal</keyword>
<evidence type="ECO:0000256" key="4">
    <source>
        <dbReference type="ARBA" id="ARBA00022692"/>
    </source>
</evidence>
<keyword evidence="9" id="KW-0325">Glycoprotein</keyword>
<dbReference type="Proteomes" id="UP000515121">
    <property type="component" value="Unplaced"/>
</dbReference>
<dbReference type="PANTHER" id="PTHR48065:SF75">
    <property type="entry name" value="LEUCINE-RICH REPEAT-CONTAINING N-TERMINAL PLANT-TYPE DOMAIN-CONTAINING PROTEIN"/>
    <property type="match status" value="1"/>
</dbReference>
<dbReference type="Pfam" id="PF08263">
    <property type="entry name" value="LRRNT_2"/>
    <property type="match status" value="1"/>
</dbReference>
<dbReference type="RefSeq" id="XP_022716537.1">
    <property type="nucleotide sequence ID" value="XM_022860802.1"/>
</dbReference>
<dbReference type="GO" id="GO:0016020">
    <property type="term" value="C:membrane"/>
    <property type="evidence" value="ECO:0007669"/>
    <property type="project" value="UniProtKB-SubCell"/>
</dbReference>
<evidence type="ECO:0000313" key="11">
    <source>
        <dbReference type="Proteomes" id="UP000515121"/>
    </source>
</evidence>
<accession>A0A6P5WLA2</accession>
<dbReference type="AlphaFoldDB" id="A0A6P5WLA2"/>
<evidence type="ECO:0000256" key="5">
    <source>
        <dbReference type="ARBA" id="ARBA00022729"/>
    </source>
</evidence>
<dbReference type="InterPro" id="IPR013210">
    <property type="entry name" value="LRR_N_plant-typ"/>
</dbReference>
<gene>
    <name evidence="12" type="primary">LOC111275420</name>
</gene>
<comment type="similarity">
    <text evidence="2">Belongs to the RLP family.</text>
</comment>
<dbReference type="PANTHER" id="PTHR48065">
    <property type="entry name" value="OS10G0469600 PROTEIN"/>
    <property type="match status" value="1"/>
</dbReference>
<dbReference type="FunFam" id="3.80.10.10:FF:000095">
    <property type="entry name" value="LRR receptor-like serine/threonine-protein kinase GSO1"/>
    <property type="match status" value="1"/>
</dbReference>
<organism evidence="11 12">
    <name type="scientific">Durio zibethinus</name>
    <name type="common">Durian</name>
    <dbReference type="NCBI Taxonomy" id="66656"/>
    <lineage>
        <taxon>Eukaryota</taxon>
        <taxon>Viridiplantae</taxon>
        <taxon>Streptophyta</taxon>
        <taxon>Embryophyta</taxon>
        <taxon>Tracheophyta</taxon>
        <taxon>Spermatophyta</taxon>
        <taxon>Magnoliopsida</taxon>
        <taxon>eudicotyledons</taxon>
        <taxon>Gunneridae</taxon>
        <taxon>Pentapetalae</taxon>
        <taxon>rosids</taxon>
        <taxon>malvids</taxon>
        <taxon>Malvales</taxon>
        <taxon>Malvaceae</taxon>
        <taxon>Helicteroideae</taxon>
        <taxon>Durio</taxon>
    </lineage>
</organism>
<sequence length="479" mass="52955">MTCKGKMDEARKLTEIIASSVCLVASQREVSSALACDSAYLHHLHHSLLKDKAALLAFKESILVDPNSKLTNWEEVVPVCNFTGVTCNHFFGTIPPELSSLQRLQILRLNRNNLSGPIPDSFVLLTNLTLYEVSENKLTGPLPPSFFSNCTQLQNIDLSFNYIRGQIPAEIGNCPNLWTVNLFNNQLTGQLPTSLTNITLYNLDVNYNLLSGELLTDIVQKPSCLAFLHLSYNNMTSHDNNTNLYPFFATLGNCTYLTDLELAGMGLGGTLPSTIGHPRLKCLELQENHIFGSIPPEIGNLSNITVPNLASNFLNGTIPEEVSLLLNLEQLLLSHNFFSFRIPVALGKLPHLGQLDLSNNKFSGEIPSNLGDLDALLYLFLNNNLLSGTIPPKLLKCINLYMPDLSHNRLTGRVPPEIAELHEMRRFINFSHNLLEGPLPIALNKLENVQEVDLSSNNLGGNIFCNTHNPTSEGCVDNE</sequence>
<dbReference type="InterPro" id="IPR032675">
    <property type="entry name" value="LRR_dom_sf"/>
</dbReference>
<protein>
    <submittedName>
        <fullName evidence="12">Leucine-rich repeat receptor-like serine/threonine-protein kinase At2g24130</fullName>
    </submittedName>
</protein>
<name>A0A6P5WLA2_DURZI</name>
<keyword evidence="6" id="KW-0677">Repeat</keyword>